<organism evidence="2 3">
    <name type="scientific">Erysiphe pulchra</name>
    <dbReference type="NCBI Taxonomy" id="225359"/>
    <lineage>
        <taxon>Eukaryota</taxon>
        <taxon>Fungi</taxon>
        <taxon>Dikarya</taxon>
        <taxon>Ascomycota</taxon>
        <taxon>Pezizomycotina</taxon>
        <taxon>Leotiomycetes</taxon>
        <taxon>Erysiphales</taxon>
        <taxon>Erysiphaceae</taxon>
        <taxon>Erysiphe</taxon>
    </lineage>
</organism>
<protein>
    <recommendedName>
        <fullName evidence="1">GAG-pre-integrase domain-containing protein</fullName>
    </recommendedName>
</protein>
<feature type="domain" description="GAG-pre-integrase" evidence="1">
    <location>
        <begin position="118"/>
        <end position="180"/>
    </location>
</feature>
<evidence type="ECO:0000259" key="1">
    <source>
        <dbReference type="Pfam" id="PF13976"/>
    </source>
</evidence>
<keyword evidence="3" id="KW-1185">Reference proteome</keyword>
<evidence type="ECO:0000313" key="2">
    <source>
        <dbReference type="EMBL" id="POS83678.1"/>
    </source>
</evidence>
<accession>A0A2S4PNR9</accession>
<gene>
    <name evidence="2" type="ORF">EPUL_005958</name>
</gene>
<dbReference type="InterPro" id="IPR025724">
    <property type="entry name" value="GAG-pre-integrase_dom"/>
</dbReference>
<dbReference type="OrthoDB" id="3771398at2759"/>
<dbReference type="EMBL" id="PEDP01001423">
    <property type="protein sequence ID" value="POS83678.1"/>
    <property type="molecule type" value="Genomic_DNA"/>
</dbReference>
<proteinExistence type="predicted"/>
<reference evidence="2 3" key="1">
    <citation type="submission" date="2017-10" db="EMBL/GenBank/DDBJ databases">
        <title>Development of genomic resources for the powdery mildew, Erysiphe pulchra.</title>
        <authorList>
            <person name="Wadl P.A."/>
            <person name="Mack B.M."/>
            <person name="Moore G."/>
            <person name="Beltz S.B."/>
        </authorList>
    </citation>
    <scope>NUCLEOTIDE SEQUENCE [LARGE SCALE GENOMIC DNA]</scope>
    <source>
        <strain evidence="2">Cflorida</strain>
    </source>
</reference>
<sequence>MEWFVDDEESFTILKDLGDSRLNNFNVKQPILQAEVHVKLGERSKVLTLNKASFIPGNLTNLVSLKQLNSVNIHHNFSNPLQSYHLANNERRAWIDLTVSQSGHWVLEDFLKPTKNSSFAAKSSSALRKLLVTSPSRWHRILGHPGIKAIESLPQNVVGCEFDSKEKLSTVDCDSCLIAKAKAIVSCRTEKNREISIIDEKVTWLLSRGILLNLQ</sequence>
<dbReference type="Proteomes" id="UP000237438">
    <property type="component" value="Unassembled WGS sequence"/>
</dbReference>
<name>A0A2S4PNR9_9PEZI</name>
<evidence type="ECO:0000313" key="3">
    <source>
        <dbReference type="Proteomes" id="UP000237438"/>
    </source>
</evidence>
<comment type="caution">
    <text evidence="2">The sequence shown here is derived from an EMBL/GenBank/DDBJ whole genome shotgun (WGS) entry which is preliminary data.</text>
</comment>
<dbReference type="Pfam" id="PF13976">
    <property type="entry name" value="gag_pre-integrs"/>
    <property type="match status" value="1"/>
</dbReference>
<dbReference type="STRING" id="225359.A0A2S4PNR9"/>
<dbReference type="AlphaFoldDB" id="A0A2S4PNR9"/>